<reference evidence="1 2" key="1">
    <citation type="journal article" date="2018" name="Front. Plant Sci.">
        <title>Red Clover (Trifolium pratense) and Zigzag Clover (T. medium) - A Picture of Genomic Similarities and Differences.</title>
        <authorList>
            <person name="Dluhosova J."/>
            <person name="Istvanek J."/>
            <person name="Nedelnik J."/>
            <person name="Repkova J."/>
        </authorList>
    </citation>
    <scope>NUCLEOTIDE SEQUENCE [LARGE SCALE GENOMIC DNA]</scope>
    <source>
        <strain evidence="2">cv. 10/8</strain>
        <tissue evidence="1">Leaf</tissue>
    </source>
</reference>
<accession>A0A392Q079</accession>
<proteinExistence type="predicted"/>
<dbReference type="AlphaFoldDB" id="A0A392Q079"/>
<comment type="caution">
    <text evidence="1">The sequence shown here is derived from an EMBL/GenBank/DDBJ whole genome shotgun (WGS) entry which is preliminary data.</text>
</comment>
<evidence type="ECO:0000313" key="1">
    <source>
        <dbReference type="EMBL" id="MCI17813.1"/>
    </source>
</evidence>
<keyword evidence="2" id="KW-1185">Reference proteome</keyword>
<organism evidence="1 2">
    <name type="scientific">Trifolium medium</name>
    <dbReference type="NCBI Taxonomy" id="97028"/>
    <lineage>
        <taxon>Eukaryota</taxon>
        <taxon>Viridiplantae</taxon>
        <taxon>Streptophyta</taxon>
        <taxon>Embryophyta</taxon>
        <taxon>Tracheophyta</taxon>
        <taxon>Spermatophyta</taxon>
        <taxon>Magnoliopsida</taxon>
        <taxon>eudicotyledons</taxon>
        <taxon>Gunneridae</taxon>
        <taxon>Pentapetalae</taxon>
        <taxon>rosids</taxon>
        <taxon>fabids</taxon>
        <taxon>Fabales</taxon>
        <taxon>Fabaceae</taxon>
        <taxon>Papilionoideae</taxon>
        <taxon>50 kb inversion clade</taxon>
        <taxon>NPAAA clade</taxon>
        <taxon>Hologalegina</taxon>
        <taxon>IRL clade</taxon>
        <taxon>Trifolieae</taxon>
        <taxon>Trifolium</taxon>
    </lineage>
</organism>
<name>A0A392Q079_9FABA</name>
<dbReference type="EMBL" id="LXQA010107146">
    <property type="protein sequence ID" value="MCI17813.1"/>
    <property type="molecule type" value="Genomic_DNA"/>
</dbReference>
<evidence type="ECO:0000313" key="2">
    <source>
        <dbReference type="Proteomes" id="UP000265520"/>
    </source>
</evidence>
<dbReference type="Proteomes" id="UP000265520">
    <property type="component" value="Unassembled WGS sequence"/>
</dbReference>
<feature type="non-terminal residue" evidence="1">
    <location>
        <position position="199"/>
    </location>
</feature>
<protein>
    <submittedName>
        <fullName evidence="1">Beta-adaptin A-like protein</fullName>
    </submittedName>
</protein>
<sequence length="199" mass="22935">MRTAVANESNTCEMVTELCEDAANVDISIARESIWVVVKMVLQQYDVNVVVVPIIQFLEMERGYAISNALKFATTRLNSSVRVMPWDPGKFYAFMAKVVYECYWRNSLSIYGLLNWVDGRYNHFQPLPSGLNEVWRLADEPAEAMDIRRNEQGKVEVLVKGRRLPTFENSWEPEIKVHREFSGFLLEDKESFEGGGNDR</sequence>